<reference evidence="2" key="1">
    <citation type="journal article" date="2021" name="Proc. Natl. Acad. Sci. U.S.A.">
        <title>A Catalog of Tens of Thousands of Viruses from Human Metagenomes Reveals Hidden Associations with Chronic Diseases.</title>
        <authorList>
            <person name="Tisza M.J."/>
            <person name="Buck C.B."/>
        </authorList>
    </citation>
    <scope>NUCLEOTIDE SEQUENCE</scope>
    <source>
        <strain evidence="2">CtLqe90</strain>
    </source>
</reference>
<dbReference type="EMBL" id="BK015564">
    <property type="protein sequence ID" value="DAE13254.1"/>
    <property type="molecule type" value="Genomic_DNA"/>
</dbReference>
<keyword evidence="1" id="KW-1133">Transmembrane helix</keyword>
<feature type="transmembrane region" description="Helical" evidence="1">
    <location>
        <begin position="47"/>
        <end position="68"/>
    </location>
</feature>
<protein>
    <submittedName>
        <fullName evidence="2">Uncharacterized protein</fullName>
    </submittedName>
</protein>
<evidence type="ECO:0000256" key="1">
    <source>
        <dbReference type="SAM" id="Phobius"/>
    </source>
</evidence>
<keyword evidence="1" id="KW-0472">Membrane</keyword>
<keyword evidence="1" id="KW-0812">Transmembrane</keyword>
<name>A0A8S5Q1R1_9CAUD</name>
<evidence type="ECO:0000313" key="2">
    <source>
        <dbReference type="EMBL" id="DAE13254.1"/>
    </source>
</evidence>
<proteinExistence type="predicted"/>
<accession>A0A8S5Q1R1</accession>
<organism evidence="2">
    <name type="scientific">Siphoviridae sp. ctLqe90</name>
    <dbReference type="NCBI Taxonomy" id="2825456"/>
    <lineage>
        <taxon>Viruses</taxon>
        <taxon>Duplodnaviria</taxon>
        <taxon>Heunggongvirae</taxon>
        <taxon>Uroviricota</taxon>
        <taxon>Caudoviricetes</taxon>
    </lineage>
</organism>
<sequence length="77" mass="9419">MLKIFIPSIYAVLENLLLCIFRIVEVIKAVLFVEIIKVFLRFFKFSWIRFVSICYFYNHISMAVRHFYLTLTFLFRL</sequence>